<dbReference type="InterPro" id="IPR012348">
    <property type="entry name" value="RNR-like"/>
</dbReference>
<dbReference type="Proteomes" id="UP001589703">
    <property type="component" value="Unassembled WGS sequence"/>
</dbReference>
<accession>A0ABV5VNF3</accession>
<sequence>MTTTPATASLTELSVTPPSYRHDPAARLRPVNWNRVTDEKDLEVWNRLTANFWLPEKVPLSNDVNAWQQRLTAEERTLTMRVFTGLTMLDTVQATVGEMSIPSQRGDDLCGQSLGEGGSVLAFVVDRALEA</sequence>
<evidence type="ECO:0000313" key="2">
    <source>
        <dbReference type="EMBL" id="MFB9739357.1"/>
    </source>
</evidence>
<gene>
    <name evidence="2" type="ORF">ACFFRO_30300</name>
</gene>
<evidence type="ECO:0000313" key="3">
    <source>
        <dbReference type="Proteomes" id="UP001589703"/>
    </source>
</evidence>
<name>A0ABV5VNF3_9ACTN</name>
<evidence type="ECO:0000256" key="1">
    <source>
        <dbReference type="ARBA" id="ARBA00001962"/>
    </source>
</evidence>
<comment type="cofactor">
    <cofactor evidence="1">
        <name>Fe cation</name>
        <dbReference type="ChEBI" id="CHEBI:24875"/>
    </cofactor>
</comment>
<comment type="caution">
    <text evidence="2">The sequence shown here is derived from an EMBL/GenBank/DDBJ whole genome shotgun (WGS) entry which is preliminary data.</text>
</comment>
<proteinExistence type="predicted"/>
<dbReference type="Pfam" id="PF00268">
    <property type="entry name" value="Ribonuc_red_sm"/>
    <property type="match status" value="1"/>
</dbReference>
<keyword evidence="3" id="KW-1185">Reference proteome</keyword>
<dbReference type="InterPro" id="IPR009078">
    <property type="entry name" value="Ferritin-like_SF"/>
</dbReference>
<protein>
    <submittedName>
        <fullName evidence="2">Ribonucleotide-diphosphate reductase subunit beta</fullName>
    </submittedName>
</protein>
<dbReference type="InterPro" id="IPR000358">
    <property type="entry name" value="RNR_small_fam"/>
</dbReference>
<reference evidence="2 3" key="1">
    <citation type="submission" date="2024-09" db="EMBL/GenBank/DDBJ databases">
        <authorList>
            <person name="Sun Q."/>
            <person name="Mori K."/>
        </authorList>
    </citation>
    <scope>NUCLEOTIDE SEQUENCE [LARGE SCALE GENOMIC DNA]</scope>
    <source>
        <strain evidence="2 3">JCM 10918</strain>
    </source>
</reference>
<feature type="non-terminal residue" evidence="2">
    <location>
        <position position="131"/>
    </location>
</feature>
<dbReference type="SUPFAM" id="SSF47240">
    <property type="entry name" value="Ferritin-like"/>
    <property type="match status" value="1"/>
</dbReference>
<dbReference type="RefSeq" id="WP_385860398.1">
    <property type="nucleotide sequence ID" value="NZ_JBHMAR010000093.1"/>
</dbReference>
<dbReference type="EMBL" id="JBHMAR010000093">
    <property type="protein sequence ID" value="MFB9739357.1"/>
    <property type="molecule type" value="Genomic_DNA"/>
</dbReference>
<organism evidence="2 3">
    <name type="scientific">Streptomyces thermocoprophilus</name>
    <dbReference type="NCBI Taxonomy" id="78356"/>
    <lineage>
        <taxon>Bacteria</taxon>
        <taxon>Bacillati</taxon>
        <taxon>Actinomycetota</taxon>
        <taxon>Actinomycetes</taxon>
        <taxon>Kitasatosporales</taxon>
        <taxon>Streptomycetaceae</taxon>
        <taxon>Streptomyces</taxon>
    </lineage>
</organism>
<dbReference type="Gene3D" id="1.10.620.20">
    <property type="entry name" value="Ribonucleotide Reductase, subunit A"/>
    <property type="match status" value="1"/>
</dbReference>